<name>A0A4S9V084_AURPU</name>
<accession>A0A4S9V084</accession>
<dbReference type="AlphaFoldDB" id="A0A4S9V084"/>
<organism evidence="2 3">
    <name type="scientific">Aureobasidium pullulans</name>
    <name type="common">Black yeast</name>
    <name type="synonym">Pullularia pullulans</name>
    <dbReference type="NCBI Taxonomy" id="5580"/>
    <lineage>
        <taxon>Eukaryota</taxon>
        <taxon>Fungi</taxon>
        <taxon>Dikarya</taxon>
        <taxon>Ascomycota</taxon>
        <taxon>Pezizomycotina</taxon>
        <taxon>Dothideomycetes</taxon>
        <taxon>Dothideomycetidae</taxon>
        <taxon>Dothideales</taxon>
        <taxon>Saccotheciaceae</taxon>
        <taxon>Aureobasidium</taxon>
    </lineage>
</organism>
<proteinExistence type="predicted"/>
<comment type="caution">
    <text evidence="2">The sequence shown here is derived from an EMBL/GenBank/DDBJ whole genome shotgun (WGS) entry which is preliminary data.</text>
</comment>
<feature type="coiled-coil region" evidence="1">
    <location>
        <begin position="259"/>
        <end position="315"/>
    </location>
</feature>
<protein>
    <submittedName>
        <fullName evidence="2">Uncharacterized protein</fullName>
    </submittedName>
</protein>
<reference evidence="2 3" key="1">
    <citation type="submission" date="2018-10" db="EMBL/GenBank/DDBJ databases">
        <title>Fifty Aureobasidium pullulans genomes reveal a recombining polyextremotolerant generalist.</title>
        <authorList>
            <person name="Gostincar C."/>
            <person name="Turk M."/>
            <person name="Zajc J."/>
            <person name="Gunde-Cimerman N."/>
        </authorList>
    </citation>
    <scope>NUCLEOTIDE SEQUENCE [LARGE SCALE GENOMIC DNA]</scope>
    <source>
        <strain evidence="2 3">EXF-4256</strain>
    </source>
</reference>
<evidence type="ECO:0000313" key="3">
    <source>
        <dbReference type="Proteomes" id="UP000305064"/>
    </source>
</evidence>
<gene>
    <name evidence="2" type="ORF">D6C94_09692</name>
</gene>
<sequence length="338" mass="39749">MDAFNAWVRKRMESRGYENLLFDTSKFGSNHVETLNGWQSFCNDTTGHYYVIECDDPNTCRLARQAADERNARMNRAEKLGEHTDALAELMRYNNEMDLRKEEMDKLKEEADKNAEELEIKSARKEAAQKGLATKKRNKDTRDEQKCLTEHICAELESLKGHDEQQNERLAGLQRDVLRYDNITEEPTDTKNMVEYLNAWQCFRNSSTVWQYTTHYVRYRTYEANEHDARAGCELAREVANVDAPKWLPLSEAEHHRQIVDALHELERYNDDLEKHIEERKMKEFMKQKLVESILNRLEDLLGDEEKNKASFEELRRDMLQATDLVLETTEDGGEQDE</sequence>
<evidence type="ECO:0000313" key="2">
    <source>
        <dbReference type="EMBL" id="THY69281.1"/>
    </source>
</evidence>
<keyword evidence="1" id="KW-0175">Coiled coil</keyword>
<feature type="coiled-coil region" evidence="1">
    <location>
        <begin position="90"/>
        <end position="128"/>
    </location>
</feature>
<dbReference type="Proteomes" id="UP000305064">
    <property type="component" value="Unassembled WGS sequence"/>
</dbReference>
<evidence type="ECO:0000256" key="1">
    <source>
        <dbReference type="SAM" id="Coils"/>
    </source>
</evidence>
<dbReference type="EMBL" id="QZBJ01000105">
    <property type="protein sequence ID" value="THY69281.1"/>
    <property type="molecule type" value="Genomic_DNA"/>
</dbReference>